<dbReference type="Proteomes" id="UP000694568">
    <property type="component" value="Unplaced"/>
</dbReference>
<reference evidence="2" key="2">
    <citation type="submission" date="2025-09" db="UniProtKB">
        <authorList>
            <consortium name="Ensembl"/>
        </authorList>
    </citation>
    <scope>IDENTIFICATION</scope>
</reference>
<reference evidence="2" key="1">
    <citation type="submission" date="2025-08" db="UniProtKB">
        <authorList>
            <consortium name="Ensembl"/>
        </authorList>
    </citation>
    <scope>IDENTIFICATION</scope>
</reference>
<feature type="domain" description="Ribonuclease PIN" evidence="1">
    <location>
        <begin position="22"/>
        <end position="68"/>
    </location>
</feature>
<evidence type="ECO:0000313" key="2">
    <source>
        <dbReference type="Ensembl" id="ENSSLUP00000028023.1"/>
    </source>
</evidence>
<dbReference type="Pfam" id="PF17146">
    <property type="entry name" value="PIN_6"/>
    <property type="match status" value="1"/>
</dbReference>
<dbReference type="GeneTree" id="ENSGT00940000179071"/>
<keyword evidence="3" id="KW-1185">Reference proteome</keyword>
<evidence type="ECO:0000313" key="3">
    <source>
        <dbReference type="Proteomes" id="UP000694568"/>
    </source>
</evidence>
<proteinExistence type="predicted"/>
<dbReference type="InterPro" id="IPR033411">
    <property type="entry name" value="Ribonuclease_PIN"/>
</dbReference>
<accession>A0A8C9YPV4</accession>
<dbReference type="Ensembl" id="ENSSLUT00000028925.1">
    <property type="protein sequence ID" value="ENSSLUP00000028023.1"/>
    <property type="gene ID" value="ENSSLUG00000012658.1"/>
</dbReference>
<evidence type="ECO:0000259" key="1">
    <source>
        <dbReference type="Pfam" id="PF17146"/>
    </source>
</evidence>
<dbReference type="AlphaFoldDB" id="A0A8C9YPV4"/>
<dbReference type="Gene3D" id="3.40.50.1010">
    <property type="entry name" value="5'-nuclease"/>
    <property type="match status" value="1"/>
</dbReference>
<protein>
    <recommendedName>
        <fullName evidence="1">Ribonuclease PIN domain-containing protein</fullName>
    </recommendedName>
</protein>
<name>A0A8C9YPV4_SANLU</name>
<sequence length="72" mass="8364">MLISIRRDLVADMQTCLCCCLFVLQDIGSNIYTLKDVVDEIRDKPTRRSLAFLPYTLNFKEPHPEHIRLGIN</sequence>
<organism evidence="2 3">
    <name type="scientific">Sander lucioperca</name>
    <name type="common">Pike-perch</name>
    <name type="synonym">Perca lucioperca</name>
    <dbReference type="NCBI Taxonomy" id="283035"/>
    <lineage>
        <taxon>Eukaryota</taxon>
        <taxon>Metazoa</taxon>
        <taxon>Chordata</taxon>
        <taxon>Craniata</taxon>
        <taxon>Vertebrata</taxon>
        <taxon>Euteleostomi</taxon>
        <taxon>Actinopterygii</taxon>
        <taxon>Neopterygii</taxon>
        <taxon>Teleostei</taxon>
        <taxon>Neoteleostei</taxon>
        <taxon>Acanthomorphata</taxon>
        <taxon>Eupercaria</taxon>
        <taxon>Perciformes</taxon>
        <taxon>Percoidei</taxon>
        <taxon>Percidae</taxon>
        <taxon>Luciopercinae</taxon>
        <taxon>Sander</taxon>
    </lineage>
</organism>